<accession>A0A3R9KSZ3</accession>
<dbReference type="RefSeq" id="WP_125409092.1">
    <property type="nucleotide sequence ID" value="NZ_RJPW01000001.1"/>
</dbReference>
<dbReference type="GO" id="GO:0005198">
    <property type="term" value="F:structural molecule activity"/>
    <property type="evidence" value="ECO:0007669"/>
    <property type="project" value="InterPro"/>
</dbReference>
<dbReference type="AlphaFoldDB" id="A0A3R9KSZ3"/>
<dbReference type="InterPro" id="IPR009319">
    <property type="entry name" value="Phage_A118_VSP1"/>
</dbReference>
<protein>
    <submittedName>
        <fullName evidence="1">Phage minor capsid protein 2</fullName>
    </submittedName>
</protein>
<name>A0A3R9KSZ3_STRMT</name>
<proteinExistence type="predicted"/>
<organism evidence="1 2">
    <name type="scientific">Streptococcus mitis</name>
    <dbReference type="NCBI Taxonomy" id="28037"/>
    <lineage>
        <taxon>Bacteria</taxon>
        <taxon>Bacillati</taxon>
        <taxon>Bacillota</taxon>
        <taxon>Bacilli</taxon>
        <taxon>Lactobacillales</taxon>
        <taxon>Streptococcaceae</taxon>
        <taxon>Streptococcus</taxon>
        <taxon>Streptococcus mitis group</taxon>
    </lineage>
</organism>
<evidence type="ECO:0000313" key="1">
    <source>
        <dbReference type="EMBL" id="RSJ94236.1"/>
    </source>
</evidence>
<comment type="caution">
    <text evidence="1">The sequence shown here is derived from an EMBL/GenBank/DDBJ whole genome shotgun (WGS) entry which is preliminary data.</text>
</comment>
<gene>
    <name evidence="1" type="ORF">D8788_01320</name>
</gene>
<dbReference type="EMBL" id="RJPW01000001">
    <property type="protein sequence ID" value="RSJ94236.1"/>
    <property type="molecule type" value="Genomic_DNA"/>
</dbReference>
<dbReference type="Pfam" id="PF06152">
    <property type="entry name" value="Phage_min_cap2"/>
    <property type="match status" value="1"/>
</dbReference>
<sequence>MADDKKKPIKLNDEQLMLDASQVADIYHQLTLDLFDQVIDRIKERGSASLDDNPYIWQLEKMNEMGLLNEDNVKLISDRSGIAEEQLRHVIQNEGYKIYKDTKQQLLEATGGGGFAGNSLIQTNLAAYVNQAMGDIDNLINTTLPMSVRKVYQSIVQESVAKVVTGLTTSDKAISDTVMKWAKKGFYGFTDSQGKRWKADTYARQVIKSTAWRVYREVRMAPAEELGIDTFYYHKKATAREMCAPLQHQIVTTGVARTEKGERILALSDYGYGYAWGCQGINCTHEMTPFIPGANYKPDLPDELRDLTPEQAIENANVQAKQRALERSIRRSKEFLHVAEKLGDQELIDKYKSKVRIQQGAMRDYLKQHSFLHRDYAREKYYYNDDAVQKLYKTIDKRSKKEYSEILQNLGNKAPKSYSDFKSLSRLEKDSLRYDNRIVNYFKGDIQEKLSDKQKQQAVEAYFNFKNDGIVFGDHAIARYIERMRRNDGTFTYNYETVKTAFSLPPNYVSEKNGRLARYYNGILYITEPDTDVVVTMMKRKKLKGFKPL</sequence>
<dbReference type="Proteomes" id="UP000271520">
    <property type="component" value="Unassembled WGS sequence"/>
</dbReference>
<reference evidence="1 2" key="1">
    <citation type="submission" date="2018-11" db="EMBL/GenBank/DDBJ databases">
        <title>Species Designations Belie Phenotypic and Genotypic Heterogeneity in Oral Streptococci.</title>
        <authorList>
            <person name="Velsko I."/>
        </authorList>
    </citation>
    <scope>NUCLEOTIDE SEQUENCE [LARGE SCALE GENOMIC DNA]</scope>
    <source>
        <strain evidence="1 2">BCC22</strain>
    </source>
</reference>
<evidence type="ECO:0000313" key="2">
    <source>
        <dbReference type="Proteomes" id="UP000271520"/>
    </source>
</evidence>